<dbReference type="EMBL" id="CP097562">
    <property type="protein sequence ID" value="USF23829.1"/>
    <property type="molecule type" value="Genomic_DNA"/>
</dbReference>
<evidence type="ECO:0000256" key="7">
    <source>
        <dbReference type="ARBA" id="ARBA00024735"/>
    </source>
</evidence>
<proteinExistence type="predicted"/>
<dbReference type="Gene3D" id="6.10.250.690">
    <property type="match status" value="1"/>
</dbReference>
<sequence length="233" mass="26719">MNKTVLIVDDDKEICELLNMFLTLEKYNVISANTGMEGLDKFRSDKFDVILLDISLPDINGQQLCKLIRQESDIPIIMVSTNDSVSDKVICLEYGADDYISKPFENMELIARIKAVLRRSDKHIEVNDDSENGIINFQGLKIDYSERHVTTHNNIPVNLTPKEFELLVYFAKNAGETLNRDTIIEDLWGKNTLYRWSRSLDVHIQNLRQKIEKNPKNPSIIQTVSGIGYKIAK</sequence>
<gene>
    <name evidence="12" type="primary">regX3_2</name>
    <name evidence="12" type="ORF">N508_000896</name>
</gene>
<dbReference type="SMART" id="SM00862">
    <property type="entry name" value="Trans_reg_C"/>
    <property type="match status" value="1"/>
</dbReference>
<feature type="domain" description="OmpR/PhoB-type" evidence="11">
    <location>
        <begin position="132"/>
        <end position="233"/>
    </location>
</feature>
<dbReference type="Proteomes" id="UP000017429">
    <property type="component" value="Chromosome"/>
</dbReference>
<keyword evidence="6" id="KW-0804">Transcription</keyword>
<evidence type="ECO:0000256" key="2">
    <source>
        <dbReference type="ARBA" id="ARBA00022553"/>
    </source>
</evidence>
<dbReference type="SUPFAM" id="SSF46894">
    <property type="entry name" value="C-terminal effector domain of the bipartite response regulators"/>
    <property type="match status" value="1"/>
</dbReference>
<dbReference type="InterPro" id="IPR016032">
    <property type="entry name" value="Sig_transdc_resp-reg_C-effctor"/>
</dbReference>
<protein>
    <recommendedName>
        <fullName evidence="1">Phosphate regulon transcriptional regulatory protein PhoB</fullName>
    </recommendedName>
</protein>
<feature type="domain" description="Response regulatory" evidence="10">
    <location>
        <begin position="4"/>
        <end position="117"/>
    </location>
</feature>
<evidence type="ECO:0000256" key="8">
    <source>
        <dbReference type="PROSITE-ProRule" id="PRU00169"/>
    </source>
</evidence>
<evidence type="ECO:0000313" key="13">
    <source>
        <dbReference type="Proteomes" id="UP000017429"/>
    </source>
</evidence>
<dbReference type="Gene3D" id="1.10.10.10">
    <property type="entry name" value="Winged helix-like DNA-binding domain superfamily/Winged helix DNA-binding domain"/>
    <property type="match status" value="1"/>
</dbReference>
<dbReference type="FunFam" id="3.40.50.2300:FF:000001">
    <property type="entry name" value="DNA-binding response regulator PhoB"/>
    <property type="match status" value="1"/>
</dbReference>
<keyword evidence="13" id="KW-1185">Reference proteome</keyword>
<dbReference type="GO" id="GO:0005829">
    <property type="term" value="C:cytosol"/>
    <property type="evidence" value="ECO:0007669"/>
    <property type="project" value="TreeGrafter"/>
</dbReference>
<evidence type="ECO:0000313" key="12">
    <source>
        <dbReference type="EMBL" id="USF23829.1"/>
    </source>
</evidence>
<feature type="modified residue" description="4-aspartylphosphate" evidence="8">
    <location>
        <position position="53"/>
    </location>
</feature>
<dbReference type="Gene3D" id="3.40.50.2300">
    <property type="match status" value="1"/>
</dbReference>
<organism evidence="12 13">
    <name type="scientific">Mucispirillum schaedleri ASF457</name>
    <dbReference type="NCBI Taxonomy" id="1379858"/>
    <lineage>
        <taxon>Bacteria</taxon>
        <taxon>Pseudomonadati</taxon>
        <taxon>Deferribacterota</taxon>
        <taxon>Deferribacteres</taxon>
        <taxon>Deferribacterales</taxon>
        <taxon>Mucispirillaceae</taxon>
        <taxon>Mucispirillum</taxon>
    </lineage>
</organism>
<dbReference type="InterPro" id="IPR036388">
    <property type="entry name" value="WH-like_DNA-bd_sf"/>
</dbReference>
<dbReference type="CDD" id="cd00383">
    <property type="entry name" value="trans_reg_C"/>
    <property type="match status" value="1"/>
</dbReference>
<dbReference type="Pfam" id="PF00486">
    <property type="entry name" value="Trans_reg_C"/>
    <property type="match status" value="1"/>
</dbReference>
<evidence type="ECO:0000256" key="9">
    <source>
        <dbReference type="PROSITE-ProRule" id="PRU01091"/>
    </source>
</evidence>
<reference evidence="12" key="1">
    <citation type="journal article" date="2014" name="Genome Announc.">
        <title>Draft genome sequences of the altered schaedler flora, a defined bacterial community from gnotobiotic mice.</title>
        <authorList>
            <person name="Wannemuehler M.J."/>
            <person name="Overstreet A.M."/>
            <person name="Ward D.V."/>
            <person name="Phillips G.J."/>
        </authorList>
    </citation>
    <scope>NUCLEOTIDE SEQUENCE</scope>
    <source>
        <strain evidence="12">ASF457</strain>
    </source>
</reference>
<dbReference type="InterPro" id="IPR039420">
    <property type="entry name" value="WalR-like"/>
</dbReference>
<keyword evidence="4" id="KW-0805">Transcription regulation</keyword>
<dbReference type="GO" id="GO:0006355">
    <property type="term" value="P:regulation of DNA-templated transcription"/>
    <property type="evidence" value="ECO:0007669"/>
    <property type="project" value="InterPro"/>
</dbReference>
<evidence type="ECO:0000256" key="4">
    <source>
        <dbReference type="ARBA" id="ARBA00023015"/>
    </source>
</evidence>
<keyword evidence="2 8" id="KW-0597">Phosphoprotein</keyword>
<dbReference type="SMART" id="SM00448">
    <property type="entry name" value="REC"/>
    <property type="match status" value="1"/>
</dbReference>
<dbReference type="PANTHER" id="PTHR48111">
    <property type="entry name" value="REGULATOR OF RPOS"/>
    <property type="match status" value="1"/>
</dbReference>
<evidence type="ECO:0000259" key="11">
    <source>
        <dbReference type="PROSITE" id="PS51755"/>
    </source>
</evidence>
<dbReference type="GO" id="GO:0000976">
    <property type="term" value="F:transcription cis-regulatory region binding"/>
    <property type="evidence" value="ECO:0007669"/>
    <property type="project" value="TreeGrafter"/>
</dbReference>
<comment type="function">
    <text evidence="7">This protein is a positive regulator for the phosphate regulon. Transcription of this operon is positively regulated by PhoB and PhoR when phosphate is limited.</text>
</comment>
<keyword evidence="3" id="KW-0902">Two-component regulatory system</keyword>
<dbReference type="RefSeq" id="WP_251930667.1">
    <property type="nucleotide sequence ID" value="NZ_CP097562.1"/>
</dbReference>
<dbReference type="InterPro" id="IPR001867">
    <property type="entry name" value="OmpR/PhoB-type_DNA-bd"/>
</dbReference>
<dbReference type="PROSITE" id="PS51755">
    <property type="entry name" value="OMPR_PHOB"/>
    <property type="match status" value="1"/>
</dbReference>
<reference evidence="12" key="3">
    <citation type="submission" date="2022-06" db="EMBL/GenBank/DDBJ databases">
        <title>Resources to Facilitate Use of the Altered Schaedler Flora (ASF) Mouse Model to Study Microbiome Function.</title>
        <authorList>
            <person name="Proctor A."/>
            <person name="Parvinroo S."/>
            <person name="Richie T."/>
            <person name="Jia X."/>
            <person name="Lee S.T.M."/>
            <person name="Karp P.D."/>
            <person name="Paley S."/>
            <person name="Kostic A.D."/>
            <person name="Pierre J.F."/>
            <person name="Wannemuehler M.J."/>
            <person name="Phillips G.J."/>
        </authorList>
    </citation>
    <scope>NUCLEOTIDE SEQUENCE</scope>
    <source>
        <strain evidence="12">ASF457</strain>
    </source>
</reference>
<dbReference type="GO" id="GO:0032993">
    <property type="term" value="C:protein-DNA complex"/>
    <property type="evidence" value="ECO:0007669"/>
    <property type="project" value="TreeGrafter"/>
</dbReference>
<name>A0AA97LNU8_9BACT</name>
<dbReference type="PROSITE" id="PS50110">
    <property type="entry name" value="RESPONSE_REGULATORY"/>
    <property type="match status" value="1"/>
</dbReference>
<dbReference type="KEGG" id="msch:N508_000896"/>
<dbReference type="InterPro" id="IPR011006">
    <property type="entry name" value="CheY-like_superfamily"/>
</dbReference>
<dbReference type="CDD" id="cd17574">
    <property type="entry name" value="REC_OmpR"/>
    <property type="match status" value="1"/>
</dbReference>
<feature type="DNA-binding region" description="OmpR/PhoB-type" evidence="9">
    <location>
        <begin position="132"/>
        <end position="233"/>
    </location>
</feature>
<dbReference type="FunFam" id="1.10.10.10:FF:000018">
    <property type="entry name" value="DNA-binding response regulator ResD"/>
    <property type="match status" value="1"/>
</dbReference>
<dbReference type="SUPFAM" id="SSF52172">
    <property type="entry name" value="CheY-like"/>
    <property type="match status" value="1"/>
</dbReference>
<evidence type="ECO:0000256" key="1">
    <source>
        <dbReference type="ARBA" id="ARBA00013332"/>
    </source>
</evidence>
<evidence type="ECO:0000256" key="6">
    <source>
        <dbReference type="ARBA" id="ARBA00023163"/>
    </source>
</evidence>
<accession>A0AA97LNU8</accession>
<dbReference type="InterPro" id="IPR001789">
    <property type="entry name" value="Sig_transdc_resp-reg_receiver"/>
</dbReference>
<dbReference type="Pfam" id="PF00072">
    <property type="entry name" value="Response_reg"/>
    <property type="match status" value="1"/>
</dbReference>
<evidence type="ECO:0000256" key="5">
    <source>
        <dbReference type="ARBA" id="ARBA00023125"/>
    </source>
</evidence>
<keyword evidence="5 9" id="KW-0238">DNA-binding</keyword>
<evidence type="ECO:0000256" key="3">
    <source>
        <dbReference type="ARBA" id="ARBA00023012"/>
    </source>
</evidence>
<dbReference type="AlphaFoldDB" id="A0AA97LNU8"/>
<dbReference type="PANTHER" id="PTHR48111:SF40">
    <property type="entry name" value="PHOSPHATE REGULON TRANSCRIPTIONAL REGULATORY PROTEIN PHOB"/>
    <property type="match status" value="1"/>
</dbReference>
<evidence type="ECO:0000259" key="10">
    <source>
        <dbReference type="PROSITE" id="PS50110"/>
    </source>
</evidence>
<dbReference type="GO" id="GO:0000156">
    <property type="term" value="F:phosphorelay response regulator activity"/>
    <property type="evidence" value="ECO:0007669"/>
    <property type="project" value="TreeGrafter"/>
</dbReference>
<reference evidence="12" key="2">
    <citation type="submission" date="2022-05" db="EMBL/GenBank/DDBJ databases">
        <authorList>
            <person name="Proctor A.L."/>
            <person name="Phillips G.J."/>
            <person name="Wannemuehler M.J."/>
        </authorList>
    </citation>
    <scope>NUCLEOTIDE SEQUENCE</scope>
    <source>
        <strain evidence="12">ASF457</strain>
    </source>
</reference>